<evidence type="ECO:0000313" key="3">
    <source>
        <dbReference type="Proteomes" id="UP000250266"/>
    </source>
</evidence>
<sequence>WHELACAAPNVTVDRYTENIRCQCCNSSPRLDELLAGLTVLNPYSSIPANEETDLHLFWPTSVPYNRRSQGPSLADGETIIREGESAPEVTLLQQACTSPIYTHSLRQCELRLVHLASPLEGDLESPVYAELKTYNHDDCPEYETVSYTWGGEEDDTTRCKPVFIGPYWDILLQTKNCWDMLMLMRPSSGQRVIWVDAICINQRNHTEREDQVAKMCRIYEDSMRVFVFLGNDIVHSVGNASYPTRRKLHTLPRESMDGDGSGSHQTGLFTLNSLLKRRYFNRIWVVQEMILSPQVIIRIGSSEYRIDPHTSRDIAKQDPRWNWDCTAAPWLQHAGQRSLTAEGTSSLLEMMRLTWKCQCTDPRDKVFGILGLDDSAIPVRPDCSISLEHVFIGIFAHCLINLRDTRVLSWASGIQGQYDYLSWVPAWKSSTAFPEPSDSANDVYKRWSLEWKREFVRQIDRYRFDMEYYRRKLQGIKPEPGVFPKHRKWKERYQKYWLQEDSQALKDRDEWDRREFSAVQFLSIVVAPEHSDQEQIYVDMRGKEHCSDTPGVNTKVENFEGMSWHDNASVSAESEILSIPLIHLQCI</sequence>
<dbReference type="AlphaFoldDB" id="A0A8E2E2C7"/>
<dbReference type="Proteomes" id="UP000250266">
    <property type="component" value="Unassembled WGS sequence"/>
</dbReference>
<name>A0A8E2E2C7_9PEZI</name>
<evidence type="ECO:0000313" key="2">
    <source>
        <dbReference type="EMBL" id="OCK75953.1"/>
    </source>
</evidence>
<reference evidence="2 3" key="1">
    <citation type="journal article" date="2016" name="Nat. Commun.">
        <title>Ectomycorrhizal ecology is imprinted in the genome of the dominant symbiotic fungus Cenococcum geophilum.</title>
        <authorList>
            <consortium name="DOE Joint Genome Institute"/>
            <person name="Peter M."/>
            <person name="Kohler A."/>
            <person name="Ohm R.A."/>
            <person name="Kuo A."/>
            <person name="Krutzmann J."/>
            <person name="Morin E."/>
            <person name="Arend M."/>
            <person name="Barry K.W."/>
            <person name="Binder M."/>
            <person name="Choi C."/>
            <person name="Clum A."/>
            <person name="Copeland A."/>
            <person name="Grisel N."/>
            <person name="Haridas S."/>
            <person name="Kipfer T."/>
            <person name="LaButti K."/>
            <person name="Lindquist E."/>
            <person name="Lipzen A."/>
            <person name="Maire R."/>
            <person name="Meier B."/>
            <person name="Mihaltcheva S."/>
            <person name="Molinier V."/>
            <person name="Murat C."/>
            <person name="Poggeler S."/>
            <person name="Quandt C.A."/>
            <person name="Sperisen C."/>
            <person name="Tritt A."/>
            <person name="Tisserant E."/>
            <person name="Crous P.W."/>
            <person name="Henrissat B."/>
            <person name="Nehls U."/>
            <person name="Egli S."/>
            <person name="Spatafora J.W."/>
            <person name="Grigoriev I.V."/>
            <person name="Martin F.M."/>
        </authorList>
    </citation>
    <scope>NUCLEOTIDE SEQUENCE [LARGE SCALE GENOMIC DNA]</scope>
    <source>
        <strain evidence="2 3">CBS 459.81</strain>
    </source>
</reference>
<accession>A0A8E2E2C7</accession>
<dbReference type="Pfam" id="PF06985">
    <property type="entry name" value="HET"/>
    <property type="match status" value="1"/>
</dbReference>
<organism evidence="2 3">
    <name type="scientific">Lepidopterella palustris CBS 459.81</name>
    <dbReference type="NCBI Taxonomy" id="1314670"/>
    <lineage>
        <taxon>Eukaryota</taxon>
        <taxon>Fungi</taxon>
        <taxon>Dikarya</taxon>
        <taxon>Ascomycota</taxon>
        <taxon>Pezizomycotina</taxon>
        <taxon>Dothideomycetes</taxon>
        <taxon>Pleosporomycetidae</taxon>
        <taxon>Mytilinidiales</taxon>
        <taxon>Argynnaceae</taxon>
        <taxon>Lepidopterella</taxon>
    </lineage>
</organism>
<protein>
    <recommendedName>
        <fullName evidence="1">Heterokaryon incompatibility domain-containing protein</fullName>
    </recommendedName>
</protein>
<evidence type="ECO:0000259" key="1">
    <source>
        <dbReference type="Pfam" id="PF06985"/>
    </source>
</evidence>
<dbReference type="PANTHER" id="PTHR24148:SF81">
    <property type="entry name" value="HETEROKARYON INCOMPATIBILITY DOMAIN-CONTAINING PROTEIN"/>
    <property type="match status" value="1"/>
</dbReference>
<keyword evidence="3" id="KW-1185">Reference proteome</keyword>
<dbReference type="EMBL" id="KV745257">
    <property type="protein sequence ID" value="OCK75953.1"/>
    <property type="molecule type" value="Genomic_DNA"/>
</dbReference>
<gene>
    <name evidence="2" type="ORF">K432DRAFT_464443</name>
</gene>
<proteinExistence type="predicted"/>
<dbReference type="OrthoDB" id="2157530at2759"/>
<feature type="domain" description="Heterokaryon incompatibility" evidence="1">
    <location>
        <begin position="143"/>
        <end position="289"/>
    </location>
</feature>
<dbReference type="PANTHER" id="PTHR24148">
    <property type="entry name" value="ANKYRIN REPEAT DOMAIN-CONTAINING PROTEIN 39 HOMOLOG-RELATED"/>
    <property type="match status" value="1"/>
</dbReference>
<dbReference type="InterPro" id="IPR052895">
    <property type="entry name" value="HetReg/Transcr_Mod"/>
</dbReference>
<dbReference type="InterPro" id="IPR010730">
    <property type="entry name" value="HET"/>
</dbReference>
<feature type="non-terminal residue" evidence="2">
    <location>
        <position position="1"/>
    </location>
</feature>